<feature type="signal peptide" evidence="6">
    <location>
        <begin position="1"/>
        <end position="20"/>
    </location>
</feature>
<name>A0A923I4M5_9FIRM</name>
<keyword evidence="4" id="KW-0564">Palmitate</keyword>
<gene>
    <name evidence="7" type="ORF">H8S23_01720</name>
</gene>
<evidence type="ECO:0000256" key="6">
    <source>
        <dbReference type="SAM" id="SignalP"/>
    </source>
</evidence>
<evidence type="ECO:0000256" key="2">
    <source>
        <dbReference type="ARBA" id="ARBA00022729"/>
    </source>
</evidence>
<dbReference type="EMBL" id="JACONZ010000001">
    <property type="protein sequence ID" value="MBC5580218.1"/>
    <property type="molecule type" value="Genomic_DNA"/>
</dbReference>
<keyword evidence="8" id="KW-1185">Reference proteome</keyword>
<evidence type="ECO:0000313" key="7">
    <source>
        <dbReference type="EMBL" id="MBC5580218.1"/>
    </source>
</evidence>
<feature type="chain" id="PRO_5039153268" evidence="6">
    <location>
        <begin position="21"/>
        <end position="441"/>
    </location>
</feature>
<dbReference type="PROSITE" id="PS51257">
    <property type="entry name" value="PROKAR_LIPOPROTEIN"/>
    <property type="match status" value="1"/>
</dbReference>
<accession>A0A923I4M5</accession>
<sequence>MRKKRLLCGMLAAALCFSLAGCRARGTAEPEKVTLILKTPPIGLGNVPGVGDAEAYDLLTAAAERFRAQYTRYDVEFVISRYDYLDEQTQLADKYGTPESADLFFSGSWNVPLYAERGWLVPLDDLIDDELRADISESIWEQNTVGGKVYTMPFHQLQNTLMVNREMMTAAGLQDYIPPKDAVARWSVEDFDLICRALRDAFADENTFAFMMYAANSQGDSHIMTLLRAYGGTLYDRQGNFAVNTPQGVQALAWLREMDQEGITPRGAENLELRDCMNLFYNGQLAICVGNLTNLWEAENRGMDVFAANFPGPSGGYCTTSTNGLCVFDNGDEARIQAAKDFIRFLYTDEGSMKYTLGTLPVNRSIIERYQDEIWMLRAYGGNMAHTVDNVRSNLNWQGVRDVFYTQIRALLTGEQSPEETAAAIDESCNAALARGRAGTG</sequence>
<keyword evidence="1" id="KW-1003">Cell membrane</keyword>
<reference evidence="7" key="1">
    <citation type="submission" date="2020-08" db="EMBL/GenBank/DDBJ databases">
        <title>Genome public.</title>
        <authorList>
            <person name="Liu C."/>
            <person name="Sun Q."/>
        </authorList>
    </citation>
    <scope>NUCLEOTIDE SEQUENCE</scope>
    <source>
        <strain evidence="7">BX8</strain>
    </source>
</reference>
<protein>
    <submittedName>
        <fullName evidence="7">Extracellular solute-binding protein</fullName>
    </submittedName>
</protein>
<dbReference type="Pfam" id="PF01547">
    <property type="entry name" value="SBP_bac_1"/>
    <property type="match status" value="1"/>
</dbReference>
<evidence type="ECO:0000256" key="4">
    <source>
        <dbReference type="ARBA" id="ARBA00023139"/>
    </source>
</evidence>
<dbReference type="PANTHER" id="PTHR43649">
    <property type="entry name" value="ARABINOSE-BINDING PROTEIN-RELATED"/>
    <property type="match status" value="1"/>
</dbReference>
<evidence type="ECO:0000256" key="1">
    <source>
        <dbReference type="ARBA" id="ARBA00022475"/>
    </source>
</evidence>
<organism evidence="7 8">
    <name type="scientific">Anaerofilum hominis</name>
    <dbReference type="NCBI Taxonomy" id="2763016"/>
    <lineage>
        <taxon>Bacteria</taxon>
        <taxon>Bacillati</taxon>
        <taxon>Bacillota</taxon>
        <taxon>Clostridia</taxon>
        <taxon>Eubacteriales</taxon>
        <taxon>Oscillospiraceae</taxon>
        <taxon>Anaerofilum</taxon>
    </lineage>
</organism>
<evidence type="ECO:0000256" key="3">
    <source>
        <dbReference type="ARBA" id="ARBA00023136"/>
    </source>
</evidence>
<dbReference type="Gene3D" id="3.40.190.10">
    <property type="entry name" value="Periplasmic binding protein-like II"/>
    <property type="match status" value="1"/>
</dbReference>
<evidence type="ECO:0000313" key="8">
    <source>
        <dbReference type="Proteomes" id="UP000659630"/>
    </source>
</evidence>
<dbReference type="InterPro" id="IPR006059">
    <property type="entry name" value="SBP"/>
</dbReference>
<dbReference type="SUPFAM" id="SSF53850">
    <property type="entry name" value="Periplasmic binding protein-like II"/>
    <property type="match status" value="1"/>
</dbReference>
<dbReference type="RefSeq" id="WP_186886584.1">
    <property type="nucleotide sequence ID" value="NZ_JACONZ010000001.1"/>
</dbReference>
<dbReference type="AlphaFoldDB" id="A0A923I4M5"/>
<keyword evidence="3" id="KW-0472">Membrane</keyword>
<proteinExistence type="predicted"/>
<evidence type="ECO:0000256" key="5">
    <source>
        <dbReference type="ARBA" id="ARBA00023288"/>
    </source>
</evidence>
<dbReference type="Proteomes" id="UP000659630">
    <property type="component" value="Unassembled WGS sequence"/>
</dbReference>
<dbReference type="InterPro" id="IPR050490">
    <property type="entry name" value="Bact_solute-bd_prot1"/>
</dbReference>
<comment type="caution">
    <text evidence="7">The sequence shown here is derived from an EMBL/GenBank/DDBJ whole genome shotgun (WGS) entry which is preliminary data.</text>
</comment>
<keyword evidence="2 6" id="KW-0732">Signal</keyword>
<dbReference type="PANTHER" id="PTHR43649:SF33">
    <property type="entry name" value="POLYGALACTURONAN_RHAMNOGALACTURONAN-BINDING PROTEIN YTCQ"/>
    <property type="match status" value="1"/>
</dbReference>
<keyword evidence="5" id="KW-0449">Lipoprotein</keyword>